<keyword evidence="9" id="KW-0804">Transcription</keyword>
<gene>
    <name evidence="15" type="ORF">ODALV1_LOCUS16398</name>
</gene>
<comment type="similarity">
    <text evidence="2 12">Belongs to the ING family.</text>
</comment>
<dbReference type="InterPro" id="IPR042020">
    <property type="entry name" value="ING3_PHD"/>
</dbReference>
<dbReference type="PANTHER" id="PTHR10333">
    <property type="entry name" value="INHIBITOR OF GROWTH PROTEIN"/>
    <property type="match status" value="1"/>
</dbReference>
<evidence type="ECO:0000256" key="6">
    <source>
        <dbReference type="ARBA" id="ARBA00022833"/>
    </source>
</evidence>
<dbReference type="SMART" id="SM01408">
    <property type="entry name" value="ING"/>
    <property type="match status" value="1"/>
</dbReference>
<dbReference type="Gene3D" id="3.30.40.10">
    <property type="entry name" value="Zinc/RING finger domain, C3HC4 (zinc finger)"/>
    <property type="match status" value="1"/>
</dbReference>
<dbReference type="PROSITE" id="PS01359">
    <property type="entry name" value="ZF_PHD_1"/>
    <property type="match status" value="1"/>
</dbReference>
<feature type="region of interest" description="Disordered" evidence="13">
    <location>
        <begin position="152"/>
        <end position="181"/>
    </location>
</feature>
<dbReference type="InterPro" id="IPR001965">
    <property type="entry name" value="Znf_PHD"/>
</dbReference>
<dbReference type="SUPFAM" id="SSF57903">
    <property type="entry name" value="FYVE/PHD zinc finger"/>
    <property type="match status" value="1"/>
</dbReference>
<dbReference type="Proteomes" id="UP001642540">
    <property type="component" value="Unassembled WGS sequence"/>
</dbReference>
<evidence type="ECO:0000313" key="15">
    <source>
        <dbReference type="EMBL" id="CAL8114288.1"/>
    </source>
</evidence>
<dbReference type="PANTHER" id="PTHR10333:SF103">
    <property type="entry name" value="INHIBITOR OF GROWTH PROTEIN 3"/>
    <property type="match status" value="1"/>
</dbReference>
<comment type="subcellular location">
    <subcellularLocation>
        <location evidence="1 12">Nucleus</location>
    </subcellularLocation>
</comment>
<evidence type="ECO:0000256" key="1">
    <source>
        <dbReference type="ARBA" id="ARBA00004123"/>
    </source>
</evidence>
<evidence type="ECO:0000256" key="12">
    <source>
        <dbReference type="RuleBase" id="RU361213"/>
    </source>
</evidence>
<accession>A0ABP1R264</accession>
<evidence type="ECO:0000256" key="5">
    <source>
        <dbReference type="ARBA" id="ARBA00022771"/>
    </source>
</evidence>
<keyword evidence="3" id="KW-0341">Growth regulation</keyword>
<keyword evidence="7 12" id="KW-0156">Chromatin regulator</keyword>
<dbReference type="SMART" id="SM00249">
    <property type="entry name" value="PHD"/>
    <property type="match status" value="1"/>
</dbReference>
<dbReference type="Gene3D" id="6.10.140.1740">
    <property type="match status" value="1"/>
</dbReference>
<dbReference type="InterPro" id="IPR024610">
    <property type="entry name" value="ING_N_histone-binding"/>
</dbReference>
<keyword evidence="16" id="KW-1185">Reference proteome</keyword>
<dbReference type="InterPro" id="IPR013083">
    <property type="entry name" value="Znf_RING/FYVE/PHD"/>
</dbReference>
<dbReference type="CDD" id="cd15585">
    <property type="entry name" value="PHD_ING3"/>
    <property type="match status" value="1"/>
</dbReference>
<reference evidence="15 16" key="1">
    <citation type="submission" date="2024-08" db="EMBL/GenBank/DDBJ databases">
        <authorList>
            <person name="Cucini C."/>
            <person name="Frati F."/>
        </authorList>
    </citation>
    <scope>NUCLEOTIDE SEQUENCE [LARGE SCALE GENOMIC DNA]</scope>
</reference>
<evidence type="ECO:0000313" key="16">
    <source>
        <dbReference type="Proteomes" id="UP001642540"/>
    </source>
</evidence>
<evidence type="ECO:0000256" key="8">
    <source>
        <dbReference type="ARBA" id="ARBA00023015"/>
    </source>
</evidence>
<keyword evidence="4 12" id="KW-0479">Metal-binding</keyword>
<keyword evidence="10 12" id="KW-0539">Nucleus</keyword>
<comment type="domain">
    <text evidence="12">The PHD-type zinc finger mediates the binding to H3K4me3.</text>
</comment>
<feature type="domain" description="PHD-type" evidence="14">
    <location>
        <begin position="317"/>
        <end position="366"/>
    </location>
</feature>
<dbReference type="CDD" id="cd16858">
    <property type="entry name" value="ING_ING3_Yng2p"/>
    <property type="match status" value="1"/>
</dbReference>
<feature type="compositionally biased region" description="Basic and acidic residues" evidence="13">
    <location>
        <begin position="154"/>
        <end position="168"/>
    </location>
</feature>
<dbReference type="InterPro" id="IPR019787">
    <property type="entry name" value="Znf_PHD-finger"/>
</dbReference>
<dbReference type="Pfam" id="PF12998">
    <property type="entry name" value="ING"/>
    <property type="match status" value="1"/>
</dbReference>
<comment type="caution">
    <text evidence="15">The sequence shown here is derived from an EMBL/GenBank/DDBJ whole genome shotgun (WGS) entry which is preliminary data.</text>
</comment>
<evidence type="ECO:0000256" key="7">
    <source>
        <dbReference type="ARBA" id="ARBA00022853"/>
    </source>
</evidence>
<dbReference type="InterPro" id="IPR011011">
    <property type="entry name" value="Znf_FYVE_PHD"/>
</dbReference>
<evidence type="ECO:0000256" key="9">
    <source>
        <dbReference type="ARBA" id="ARBA00023163"/>
    </source>
</evidence>
<dbReference type="PROSITE" id="PS50016">
    <property type="entry name" value="ZF_PHD_2"/>
    <property type="match status" value="1"/>
</dbReference>
<feature type="compositionally biased region" description="Polar residues" evidence="13">
    <location>
        <begin position="172"/>
        <end position="181"/>
    </location>
</feature>
<dbReference type="InterPro" id="IPR028651">
    <property type="entry name" value="ING_fam"/>
</dbReference>
<evidence type="ECO:0000256" key="11">
    <source>
        <dbReference type="PROSITE-ProRule" id="PRU00146"/>
    </source>
</evidence>
<protein>
    <recommendedName>
        <fullName evidence="12">Inhibitor of growth protein</fullName>
    </recommendedName>
</protein>
<evidence type="ECO:0000259" key="14">
    <source>
        <dbReference type="PROSITE" id="PS50016"/>
    </source>
</evidence>
<evidence type="ECO:0000256" key="2">
    <source>
        <dbReference type="ARBA" id="ARBA00010210"/>
    </source>
</evidence>
<evidence type="ECO:0000256" key="3">
    <source>
        <dbReference type="ARBA" id="ARBA00022604"/>
    </source>
</evidence>
<evidence type="ECO:0000256" key="4">
    <source>
        <dbReference type="ARBA" id="ARBA00022723"/>
    </source>
</evidence>
<name>A0ABP1R264_9HEXA</name>
<dbReference type="InterPro" id="IPR019786">
    <property type="entry name" value="Zinc_finger_PHD-type_CS"/>
</dbReference>
<feature type="region of interest" description="Disordered" evidence="13">
    <location>
        <begin position="257"/>
        <end position="289"/>
    </location>
</feature>
<keyword evidence="5 11" id="KW-0863">Zinc-finger</keyword>
<comment type="subunit">
    <text evidence="12">Component of an histone acetyltransferase complex. Interacts with H3K4me3 and to a lesser extent with H3K4me2.</text>
</comment>
<keyword evidence="8" id="KW-0805">Transcription regulation</keyword>
<dbReference type="EMBL" id="CAXLJM020000049">
    <property type="protein sequence ID" value="CAL8114288.1"/>
    <property type="molecule type" value="Genomic_DNA"/>
</dbReference>
<evidence type="ECO:0000256" key="10">
    <source>
        <dbReference type="ARBA" id="ARBA00023242"/>
    </source>
</evidence>
<keyword evidence="6 12" id="KW-0862">Zinc</keyword>
<evidence type="ECO:0000256" key="13">
    <source>
        <dbReference type="SAM" id="MobiDB-lite"/>
    </source>
</evidence>
<organism evidence="15 16">
    <name type="scientific">Orchesella dallaii</name>
    <dbReference type="NCBI Taxonomy" id="48710"/>
    <lineage>
        <taxon>Eukaryota</taxon>
        <taxon>Metazoa</taxon>
        <taxon>Ecdysozoa</taxon>
        <taxon>Arthropoda</taxon>
        <taxon>Hexapoda</taxon>
        <taxon>Collembola</taxon>
        <taxon>Entomobryomorpha</taxon>
        <taxon>Entomobryoidea</taxon>
        <taxon>Orchesellidae</taxon>
        <taxon>Orchesellinae</taxon>
        <taxon>Orchesella</taxon>
    </lineage>
</organism>
<comment type="function">
    <text evidence="12">Component of an histone acetyltransferase complex.</text>
</comment>
<sequence>MLYLEDYLEMIEHLPQELKDRFTEIRELDLEVQNASDKLDEQVKSFFQLARKQKTPERDAEFEAIRKDYYKVLDNADEKVNQANQLYELVDRYLRKLDQELHKFKMELEADNAGITEILEKRSIEMDMQDRERERSDFHSQKENRYVAGQVVIKSEKKAERKNSHERAGTSGVPSAHSSGMTTPTLAYSLGHMGAGGNAIAAAASQAIAATQQMQQGRRTASLKASFDAVHLGLQTAEFSVGRELLVNTDLHQAAQQALAATTSDRSGSDQKRNKRKSQHTHNPDFVQPPAEELVEGPVLMDTETTEWSAYADPAEPRYCICNEVSYGDMVACDNQDCPIEWFHYGCVGITQPPKGKWYCPQCSASMKRRGRR</sequence>
<proteinExistence type="inferred from homology"/>